<protein>
    <recommendedName>
        <fullName evidence="2">Glycosyl hydrolase family 81 N-terminal domain-containing protein</fullName>
    </recommendedName>
</protein>
<dbReference type="InterPro" id="IPR040451">
    <property type="entry name" value="GH81_N"/>
</dbReference>
<proteinExistence type="predicted"/>
<dbReference type="VEuPathDB" id="FungiDB:PPTG_10140"/>
<accession>W2NLP7</accession>
<feature type="chain" id="PRO_5004820989" description="Glycosyl hydrolase family 81 N-terminal domain-containing protein" evidence="1">
    <location>
        <begin position="17"/>
        <end position="179"/>
    </location>
</feature>
<dbReference type="InterPro" id="IPR005200">
    <property type="entry name" value="Endo-beta-glucanase"/>
</dbReference>
<dbReference type="Gene3D" id="2.70.98.30">
    <property type="entry name" value="Golgi alpha-mannosidase II, domain 4"/>
    <property type="match status" value="1"/>
</dbReference>
<dbReference type="PANTHER" id="PTHR31983">
    <property type="entry name" value="ENDO-1,3(4)-BETA-GLUCANASE 1"/>
    <property type="match status" value="1"/>
</dbReference>
<feature type="signal peptide" evidence="1">
    <location>
        <begin position="1"/>
        <end position="16"/>
    </location>
</feature>
<evidence type="ECO:0000259" key="2">
    <source>
        <dbReference type="Pfam" id="PF03639"/>
    </source>
</evidence>
<feature type="non-terminal residue" evidence="3">
    <location>
        <position position="179"/>
    </location>
</feature>
<feature type="domain" description="Glycosyl hydrolase family 81 N-terminal" evidence="2">
    <location>
        <begin position="76"/>
        <end position="176"/>
    </location>
</feature>
<evidence type="ECO:0000256" key="1">
    <source>
        <dbReference type="SAM" id="SignalP"/>
    </source>
</evidence>
<evidence type="ECO:0000313" key="3">
    <source>
        <dbReference type="EMBL" id="ETM48604.1"/>
    </source>
</evidence>
<dbReference type="PROSITE" id="PS52008">
    <property type="entry name" value="GH81"/>
    <property type="match status" value="1"/>
</dbReference>
<sequence length="179" mass="19681">MLKLLLVASSIIYTSTTTTNHHIEQSAGVTSEAAQGIQATYLAPFATNAPSEALFQRKDGLAALAPIINVDSDLLTKPIPTNKWWGNLIHTTTEDIDTVANPAWSNPYALKLPKEAPFGIQACYSYTYRQMAGEENGVVRYYLHEFHNDVTLSANEFGSTKPDYEVYSFGELGVSVRTC</sequence>
<gene>
    <name evidence="3" type="ORF">L914_06870</name>
</gene>
<organism evidence="3">
    <name type="scientific">Phytophthora nicotianae</name>
    <name type="common">Potato buckeye rot agent</name>
    <name type="synonym">Phytophthora parasitica</name>
    <dbReference type="NCBI Taxonomy" id="4792"/>
    <lineage>
        <taxon>Eukaryota</taxon>
        <taxon>Sar</taxon>
        <taxon>Stramenopiles</taxon>
        <taxon>Oomycota</taxon>
        <taxon>Peronosporomycetes</taxon>
        <taxon>Peronosporales</taxon>
        <taxon>Peronosporaceae</taxon>
        <taxon>Phytophthora</taxon>
    </lineage>
</organism>
<keyword evidence="1" id="KW-0732">Signal</keyword>
<dbReference type="EMBL" id="KI692313">
    <property type="protein sequence ID" value="ETM48604.1"/>
    <property type="molecule type" value="Genomic_DNA"/>
</dbReference>
<dbReference type="Pfam" id="PF03639">
    <property type="entry name" value="Glyco_hydro_81"/>
    <property type="match status" value="1"/>
</dbReference>
<dbReference type="Proteomes" id="UP000054532">
    <property type="component" value="Unassembled WGS sequence"/>
</dbReference>
<dbReference type="AlphaFoldDB" id="W2NLP7"/>
<reference evidence="3" key="1">
    <citation type="submission" date="2013-11" db="EMBL/GenBank/DDBJ databases">
        <title>The Genome Sequence of Phytophthora parasitica IAC_01/95.</title>
        <authorList>
            <consortium name="The Broad Institute Genomics Platform"/>
            <person name="Russ C."/>
            <person name="Tyler B."/>
            <person name="Panabieres F."/>
            <person name="Shan W."/>
            <person name="Tripathy S."/>
            <person name="Grunwald N."/>
            <person name="Machado M."/>
            <person name="Johnson C.S."/>
            <person name="Arredondo F."/>
            <person name="Hong C."/>
            <person name="Coffey M."/>
            <person name="Young S.K."/>
            <person name="Zeng Q."/>
            <person name="Gargeya S."/>
            <person name="Fitzgerald M."/>
            <person name="Abouelleil A."/>
            <person name="Alvarado L."/>
            <person name="Chapman S.B."/>
            <person name="Gainer-Dewar J."/>
            <person name="Goldberg J."/>
            <person name="Griggs A."/>
            <person name="Gujja S."/>
            <person name="Hansen M."/>
            <person name="Howarth C."/>
            <person name="Imamovic A."/>
            <person name="Ireland A."/>
            <person name="Larimer J."/>
            <person name="McCowan C."/>
            <person name="Murphy C."/>
            <person name="Pearson M."/>
            <person name="Poon T.W."/>
            <person name="Priest M."/>
            <person name="Roberts A."/>
            <person name="Saif S."/>
            <person name="Shea T."/>
            <person name="Sykes S."/>
            <person name="Wortman J."/>
            <person name="Nusbaum C."/>
            <person name="Birren B."/>
        </authorList>
    </citation>
    <scope>NUCLEOTIDE SEQUENCE [LARGE SCALE GENOMIC DNA]</scope>
    <source>
        <strain evidence="3">IAC_01/95</strain>
    </source>
</reference>
<dbReference type="PANTHER" id="PTHR31983:SF0">
    <property type="entry name" value="GLUCAN ENDO-1,3-BETA-D-GLUCOSIDASE 2"/>
    <property type="match status" value="1"/>
</dbReference>
<name>W2NLP7_PHYNI</name>
<dbReference type="GO" id="GO:0052861">
    <property type="term" value="F:endo-1,3(4)-beta-glucanase activity"/>
    <property type="evidence" value="ECO:0007669"/>
    <property type="project" value="InterPro"/>
</dbReference>